<dbReference type="EMBL" id="JANPWB010000001">
    <property type="protein sequence ID" value="KAJ1216615.1"/>
    <property type="molecule type" value="Genomic_DNA"/>
</dbReference>
<protein>
    <submittedName>
        <fullName evidence="1">Uncharacterized protein</fullName>
    </submittedName>
</protein>
<dbReference type="Proteomes" id="UP001066276">
    <property type="component" value="Chromosome 1_1"/>
</dbReference>
<gene>
    <name evidence="1" type="ORF">NDU88_004216</name>
</gene>
<keyword evidence="2" id="KW-1185">Reference proteome</keyword>
<reference evidence="1" key="1">
    <citation type="journal article" date="2022" name="bioRxiv">
        <title>Sequencing and chromosome-scale assembly of the giantPleurodeles waltlgenome.</title>
        <authorList>
            <person name="Brown T."/>
            <person name="Elewa A."/>
            <person name="Iarovenko S."/>
            <person name="Subramanian E."/>
            <person name="Araus A.J."/>
            <person name="Petzold A."/>
            <person name="Susuki M."/>
            <person name="Suzuki K.-i.T."/>
            <person name="Hayashi T."/>
            <person name="Toyoda A."/>
            <person name="Oliveira C."/>
            <person name="Osipova E."/>
            <person name="Leigh N.D."/>
            <person name="Simon A."/>
            <person name="Yun M.H."/>
        </authorList>
    </citation>
    <scope>NUCLEOTIDE SEQUENCE</scope>
    <source>
        <strain evidence="1">20211129_DDA</strain>
        <tissue evidence="1">Liver</tissue>
    </source>
</reference>
<evidence type="ECO:0000313" key="2">
    <source>
        <dbReference type="Proteomes" id="UP001066276"/>
    </source>
</evidence>
<accession>A0AAV7WX28</accession>
<dbReference type="AlphaFoldDB" id="A0AAV7WX28"/>
<sequence length="88" mass="10391">MVAWRLTSPEEVERLARVTDNYFKENRETDVDETVLWETYNLLLRGEIIAGEVADKRKSDKECKDFEKEIRGLEDSQAHSQMDNITRQ</sequence>
<proteinExistence type="predicted"/>
<comment type="caution">
    <text evidence="1">The sequence shown here is derived from an EMBL/GenBank/DDBJ whole genome shotgun (WGS) entry which is preliminary data.</text>
</comment>
<organism evidence="1 2">
    <name type="scientific">Pleurodeles waltl</name>
    <name type="common">Iberian ribbed newt</name>
    <dbReference type="NCBI Taxonomy" id="8319"/>
    <lineage>
        <taxon>Eukaryota</taxon>
        <taxon>Metazoa</taxon>
        <taxon>Chordata</taxon>
        <taxon>Craniata</taxon>
        <taxon>Vertebrata</taxon>
        <taxon>Euteleostomi</taxon>
        <taxon>Amphibia</taxon>
        <taxon>Batrachia</taxon>
        <taxon>Caudata</taxon>
        <taxon>Salamandroidea</taxon>
        <taxon>Salamandridae</taxon>
        <taxon>Pleurodelinae</taxon>
        <taxon>Pleurodeles</taxon>
    </lineage>
</organism>
<evidence type="ECO:0000313" key="1">
    <source>
        <dbReference type="EMBL" id="KAJ1216615.1"/>
    </source>
</evidence>
<name>A0AAV7WX28_PLEWA</name>